<accession>A0ABV7ZQP6</accession>
<protein>
    <submittedName>
        <fullName evidence="1">Uncharacterized protein</fullName>
    </submittedName>
</protein>
<dbReference type="EMBL" id="JBHRZN010000002">
    <property type="protein sequence ID" value="MFC3850093.1"/>
    <property type="molecule type" value="Genomic_DNA"/>
</dbReference>
<dbReference type="Proteomes" id="UP001595751">
    <property type="component" value="Unassembled WGS sequence"/>
</dbReference>
<reference evidence="2" key="1">
    <citation type="journal article" date="2019" name="Int. J. Syst. Evol. Microbiol.">
        <title>The Global Catalogue of Microorganisms (GCM) 10K type strain sequencing project: providing services to taxonomists for standard genome sequencing and annotation.</title>
        <authorList>
            <consortium name="The Broad Institute Genomics Platform"/>
            <consortium name="The Broad Institute Genome Sequencing Center for Infectious Disease"/>
            <person name="Wu L."/>
            <person name="Ma J."/>
        </authorList>
    </citation>
    <scope>NUCLEOTIDE SEQUENCE [LARGE SCALE GENOMIC DNA]</scope>
    <source>
        <strain evidence="2">CCUG 53252</strain>
    </source>
</reference>
<name>A0ABV7ZQP6_9CORY</name>
<dbReference type="RefSeq" id="WP_290289506.1">
    <property type="nucleotide sequence ID" value="NZ_CP047211.1"/>
</dbReference>
<organism evidence="1 2">
    <name type="scientific">Corynebacterium hansenii</name>
    <dbReference type="NCBI Taxonomy" id="394964"/>
    <lineage>
        <taxon>Bacteria</taxon>
        <taxon>Bacillati</taxon>
        <taxon>Actinomycetota</taxon>
        <taxon>Actinomycetes</taxon>
        <taxon>Mycobacteriales</taxon>
        <taxon>Corynebacteriaceae</taxon>
        <taxon>Corynebacterium</taxon>
    </lineage>
</organism>
<evidence type="ECO:0000313" key="1">
    <source>
        <dbReference type="EMBL" id="MFC3850093.1"/>
    </source>
</evidence>
<proteinExistence type="predicted"/>
<gene>
    <name evidence="1" type="ORF">ACFORJ_07930</name>
</gene>
<sequence length="43" mass="5118">MTEKSTRIDVYGFVWRRREDGLWESAVGTVRPDPRFTWDGDTQ</sequence>
<keyword evidence="2" id="KW-1185">Reference proteome</keyword>
<comment type="caution">
    <text evidence="1">The sequence shown here is derived from an EMBL/GenBank/DDBJ whole genome shotgun (WGS) entry which is preliminary data.</text>
</comment>
<evidence type="ECO:0000313" key="2">
    <source>
        <dbReference type="Proteomes" id="UP001595751"/>
    </source>
</evidence>